<dbReference type="Pfam" id="PF13419">
    <property type="entry name" value="HAD_2"/>
    <property type="match status" value="1"/>
</dbReference>
<dbReference type="InterPro" id="IPR041492">
    <property type="entry name" value="HAD_2"/>
</dbReference>
<dbReference type="Proteomes" id="UP000717624">
    <property type="component" value="Unassembled WGS sequence"/>
</dbReference>
<dbReference type="SFLD" id="SFLDG01129">
    <property type="entry name" value="C1.5:_HAD__Beta-PGM__Phosphata"/>
    <property type="match status" value="1"/>
</dbReference>
<dbReference type="GO" id="GO:0008967">
    <property type="term" value="F:phosphoglycolate phosphatase activity"/>
    <property type="evidence" value="ECO:0007669"/>
    <property type="project" value="TreeGrafter"/>
</dbReference>
<evidence type="ECO:0000313" key="2">
    <source>
        <dbReference type="Proteomes" id="UP000717624"/>
    </source>
</evidence>
<dbReference type="InterPro" id="IPR036412">
    <property type="entry name" value="HAD-like_sf"/>
</dbReference>
<dbReference type="InterPro" id="IPR050155">
    <property type="entry name" value="HAD-like_hydrolase_sf"/>
</dbReference>
<dbReference type="Gene3D" id="3.40.50.1000">
    <property type="entry name" value="HAD superfamily/HAD-like"/>
    <property type="match status" value="1"/>
</dbReference>
<sequence length="223" mass="25548">MNRHKYLLFDLDGTLLDNREAIVEAVMYAACKYAPGCYLEEELRGRFGETFDDFLNDLEQRAAAPVDRVRVYEDYVQFLREHHDQQVKLFPYVEEGLYSLKSQGFRMAVVTNKQREFALKGLELAGLLHLFEAVVTLDDVAEGKPSPEPLRKALYLLQAEPQASLMVGDSIYDWQAAKAAGVESVLLDWYGDARQKVPDADDCFPNFRKFVDRLLTPIMNERA</sequence>
<dbReference type="NCBIfam" id="TIGR01549">
    <property type="entry name" value="HAD-SF-IA-v1"/>
    <property type="match status" value="1"/>
</dbReference>
<reference evidence="1" key="1">
    <citation type="submission" date="2021-01" db="EMBL/GenBank/DDBJ databases">
        <title>Genomic Encyclopedia of Type Strains, Phase IV (KMG-IV): sequencing the most valuable type-strain genomes for metagenomic binning, comparative biology and taxonomic classification.</title>
        <authorList>
            <person name="Goeker M."/>
        </authorList>
    </citation>
    <scope>NUCLEOTIDE SEQUENCE</scope>
    <source>
        <strain evidence="1">DSM 25523</strain>
    </source>
</reference>
<dbReference type="EC" id="3.6.1.1" evidence="1"/>
<evidence type="ECO:0000313" key="1">
    <source>
        <dbReference type="EMBL" id="MBM7590271.1"/>
    </source>
</evidence>
<dbReference type="SFLD" id="SFLDG01135">
    <property type="entry name" value="C1.5.6:_HAD__Beta-PGM__Phospha"/>
    <property type="match status" value="1"/>
</dbReference>
<dbReference type="PANTHER" id="PTHR43434">
    <property type="entry name" value="PHOSPHOGLYCOLATE PHOSPHATASE"/>
    <property type="match status" value="1"/>
</dbReference>
<keyword evidence="1" id="KW-0378">Hydrolase</keyword>
<gene>
    <name evidence="1" type="ORF">JOD01_001875</name>
</gene>
<keyword evidence="2" id="KW-1185">Reference proteome</keyword>
<dbReference type="AlphaFoldDB" id="A0A938Y1G9"/>
<dbReference type="NCBIfam" id="TIGR01509">
    <property type="entry name" value="HAD-SF-IA-v3"/>
    <property type="match status" value="1"/>
</dbReference>
<proteinExistence type="predicted"/>
<dbReference type="RefSeq" id="WP_204518024.1">
    <property type="nucleotide sequence ID" value="NZ_BAABIN010000020.1"/>
</dbReference>
<dbReference type="Gene3D" id="1.10.150.240">
    <property type="entry name" value="Putative phosphatase, domain 2"/>
    <property type="match status" value="1"/>
</dbReference>
<dbReference type="InterPro" id="IPR023198">
    <property type="entry name" value="PGP-like_dom2"/>
</dbReference>
<name>A0A938Y1G9_9BACL</name>
<comment type="caution">
    <text evidence="1">The sequence shown here is derived from an EMBL/GenBank/DDBJ whole genome shotgun (WGS) entry which is preliminary data.</text>
</comment>
<accession>A0A938Y1G9</accession>
<dbReference type="GO" id="GO:0006281">
    <property type="term" value="P:DNA repair"/>
    <property type="evidence" value="ECO:0007669"/>
    <property type="project" value="TreeGrafter"/>
</dbReference>
<dbReference type="InterPro" id="IPR023214">
    <property type="entry name" value="HAD_sf"/>
</dbReference>
<dbReference type="GO" id="GO:0004427">
    <property type="term" value="F:inorganic diphosphate phosphatase activity"/>
    <property type="evidence" value="ECO:0007669"/>
    <property type="project" value="UniProtKB-EC"/>
</dbReference>
<dbReference type="PANTHER" id="PTHR43434:SF26">
    <property type="entry name" value="PYROPHOSPHATASE PPAX"/>
    <property type="match status" value="1"/>
</dbReference>
<organism evidence="1 2">
    <name type="scientific">Brevibacillus fulvus</name>
    <dbReference type="NCBI Taxonomy" id="1125967"/>
    <lineage>
        <taxon>Bacteria</taxon>
        <taxon>Bacillati</taxon>
        <taxon>Bacillota</taxon>
        <taxon>Bacilli</taxon>
        <taxon>Bacillales</taxon>
        <taxon>Paenibacillaceae</taxon>
        <taxon>Brevibacillus</taxon>
    </lineage>
</organism>
<dbReference type="SFLD" id="SFLDS00003">
    <property type="entry name" value="Haloacid_Dehalogenase"/>
    <property type="match status" value="1"/>
</dbReference>
<dbReference type="GO" id="GO:0005829">
    <property type="term" value="C:cytosol"/>
    <property type="evidence" value="ECO:0007669"/>
    <property type="project" value="TreeGrafter"/>
</dbReference>
<dbReference type="InterPro" id="IPR006439">
    <property type="entry name" value="HAD-SF_hydro_IA"/>
</dbReference>
<dbReference type="SUPFAM" id="SSF56784">
    <property type="entry name" value="HAD-like"/>
    <property type="match status" value="1"/>
</dbReference>
<dbReference type="EMBL" id="JAFBEB010000005">
    <property type="protein sequence ID" value="MBM7590271.1"/>
    <property type="molecule type" value="Genomic_DNA"/>
</dbReference>
<protein>
    <submittedName>
        <fullName evidence="1">Pyrophosphatase PpaX</fullName>
        <ecNumber evidence="1">3.6.1.1</ecNumber>
    </submittedName>
</protein>